<keyword evidence="2" id="KW-1185">Reference proteome</keyword>
<organism evidence="1 2">
    <name type="scientific">Sanghuangporus baumii</name>
    <name type="common">Phellinus baumii</name>
    <dbReference type="NCBI Taxonomy" id="108892"/>
    <lineage>
        <taxon>Eukaryota</taxon>
        <taxon>Fungi</taxon>
        <taxon>Dikarya</taxon>
        <taxon>Basidiomycota</taxon>
        <taxon>Agaricomycotina</taxon>
        <taxon>Agaricomycetes</taxon>
        <taxon>Hymenochaetales</taxon>
        <taxon>Hymenochaetaceae</taxon>
        <taxon>Sanghuangporus</taxon>
    </lineage>
</organism>
<evidence type="ECO:0000313" key="2">
    <source>
        <dbReference type="Proteomes" id="UP000757232"/>
    </source>
</evidence>
<accession>A0A9Q5N9M1</accession>
<proteinExistence type="predicted"/>
<dbReference type="AlphaFoldDB" id="A0A9Q5N9M1"/>
<dbReference type="Proteomes" id="UP000757232">
    <property type="component" value="Unassembled WGS sequence"/>
</dbReference>
<evidence type="ECO:0000313" key="1">
    <source>
        <dbReference type="EMBL" id="OCB91740.1"/>
    </source>
</evidence>
<name>A0A9Q5N9M1_SANBA</name>
<comment type="caution">
    <text evidence="1">The sequence shown here is derived from an EMBL/GenBank/DDBJ whole genome shotgun (WGS) entry which is preliminary data.</text>
</comment>
<sequence>MHAFLLFYSFSRVLDDERLTAQACYHRLSNYLPPILRLGFLPPSLSGLSSLGHWQLGRRAVRLHNNIQDNEVAASENYEPLEQDSMKGCQAKYRRSKTWFSRTLLAHVYNSAKSSERTRTILTIDQLSDGDSYATYSACKLPTCPLPLFHHFALVGALCLSADYSPYAHVSSSTTTRTSFVRCAKANGYCEKKKGED</sequence>
<protein>
    <submittedName>
        <fullName evidence="1">Uncharacterized protein</fullName>
    </submittedName>
</protein>
<gene>
    <name evidence="1" type="ORF">A7U60_g997</name>
</gene>
<dbReference type="EMBL" id="LNZH02000067">
    <property type="protein sequence ID" value="OCB91740.1"/>
    <property type="molecule type" value="Genomic_DNA"/>
</dbReference>
<reference evidence="1" key="1">
    <citation type="submission" date="2016-06" db="EMBL/GenBank/DDBJ databases">
        <title>Draft Genome sequence of the fungus Inonotus baumii.</title>
        <authorList>
            <person name="Zhu H."/>
            <person name="Lin W."/>
        </authorList>
    </citation>
    <scope>NUCLEOTIDE SEQUENCE</scope>
    <source>
        <strain evidence="1">821</strain>
    </source>
</reference>